<reference evidence="1 2" key="1">
    <citation type="submission" date="2015-08" db="EMBL/GenBank/DDBJ databases">
        <title>Next Generation Sequencing and Analysis of the Genome of Puccinia sorghi L Schw, the Causal Agent of Maize Common Rust.</title>
        <authorList>
            <person name="Rochi L."/>
            <person name="Burguener G."/>
            <person name="Darino M."/>
            <person name="Turjanski A."/>
            <person name="Kreff E."/>
            <person name="Dieguez M.J."/>
            <person name="Sacco F."/>
        </authorList>
    </citation>
    <scope>NUCLEOTIDE SEQUENCE [LARGE SCALE GENOMIC DNA]</scope>
    <source>
        <strain evidence="1 2">RO10H11247</strain>
    </source>
</reference>
<evidence type="ECO:0000313" key="1">
    <source>
        <dbReference type="EMBL" id="KNZ52643.1"/>
    </source>
</evidence>
<sequence length="90" mass="10352">MFEKIFLYISIFKSYIVDISSFLNRINFESWGPCGLENWIAISTAGEIIPKTFKTPVFFFSFPILPLQKKLTQMPAVDMQDDPVIQTTPV</sequence>
<gene>
    <name evidence="1" type="ORF">VP01_3494g2</name>
</gene>
<protein>
    <submittedName>
        <fullName evidence="1">Uncharacterized protein</fullName>
    </submittedName>
</protein>
<dbReference type="VEuPathDB" id="FungiDB:VP01_3494g2"/>
<dbReference type="EMBL" id="LAVV01008495">
    <property type="protein sequence ID" value="KNZ52643.1"/>
    <property type="molecule type" value="Genomic_DNA"/>
</dbReference>
<keyword evidence="2" id="KW-1185">Reference proteome</keyword>
<organism evidence="1 2">
    <name type="scientific">Puccinia sorghi</name>
    <dbReference type="NCBI Taxonomy" id="27349"/>
    <lineage>
        <taxon>Eukaryota</taxon>
        <taxon>Fungi</taxon>
        <taxon>Dikarya</taxon>
        <taxon>Basidiomycota</taxon>
        <taxon>Pucciniomycotina</taxon>
        <taxon>Pucciniomycetes</taxon>
        <taxon>Pucciniales</taxon>
        <taxon>Pucciniaceae</taxon>
        <taxon>Puccinia</taxon>
    </lineage>
</organism>
<dbReference type="Proteomes" id="UP000037035">
    <property type="component" value="Unassembled WGS sequence"/>
</dbReference>
<evidence type="ECO:0000313" key="2">
    <source>
        <dbReference type="Proteomes" id="UP000037035"/>
    </source>
</evidence>
<comment type="caution">
    <text evidence="1">The sequence shown here is derived from an EMBL/GenBank/DDBJ whole genome shotgun (WGS) entry which is preliminary data.</text>
</comment>
<name>A0A0L6UVT7_9BASI</name>
<dbReference type="AlphaFoldDB" id="A0A0L6UVT7"/>
<accession>A0A0L6UVT7</accession>
<proteinExistence type="predicted"/>